<dbReference type="KEGG" id="nlo:107217321"/>
<evidence type="ECO:0000259" key="8">
    <source>
        <dbReference type="SMART" id="SM00085"/>
    </source>
</evidence>
<dbReference type="GeneID" id="107217321"/>
<evidence type="ECO:0000256" key="3">
    <source>
        <dbReference type="ARBA" id="ARBA00013278"/>
    </source>
</evidence>
<dbReference type="OrthoDB" id="8187220at2759"/>
<keyword evidence="9" id="KW-1185">Reference proteome</keyword>
<dbReference type="RefSeq" id="XP_015510304.2">
    <property type="nucleotide sequence ID" value="XM_015654818.2"/>
</dbReference>
<reference evidence="10" key="1">
    <citation type="submission" date="2025-08" db="UniProtKB">
        <authorList>
            <consortium name="RefSeq"/>
        </authorList>
    </citation>
    <scope>IDENTIFICATION</scope>
    <source>
        <tissue evidence="10">Thorax and Abdomen</tissue>
    </source>
</reference>
<dbReference type="InterPro" id="IPR036444">
    <property type="entry name" value="PLipase_A2_dom_sf"/>
</dbReference>
<dbReference type="SMART" id="SM00085">
    <property type="entry name" value="PA2c"/>
    <property type="match status" value="1"/>
</dbReference>
<evidence type="ECO:0000256" key="7">
    <source>
        <dbReference type="ARBA" id="ARBA00029903"/>
    </source>
</evidence>
<dbReference type="EC" id="3.1.1.4" evidence="3"/>
<dbReference type="GO" id="GO:0004623">
    <property type="term" value="F:phospholipase A2 activity"/>
    <property type="evidence" value="ECO:0007669"/>
    <property type="project" value="UniProtKB-EC"/>
</dbReference>
<dbReference type="GO" id="GO:0050482">
    <property type="term" value="P:arachidonate secretion"/>
    <property type="evidence" value="ECO:0007669"/>
    <property type="project" value="InterPro"/>
</dbReference>
<dbReference type="InterPro" id="IPR016090">
    <property type="entry name" value="PLA2-like_dom"/>
</dbReference>
<name>A0A6J0B5H9_NEOLC</name>
<dbReference type="Proteomes" id="UP000829291">
    <property type="component" value="Chromosome 5"/>
</dbReference>
<feature type="domain" description="Phospholipase A2-like central" evidence="8">
    <location>
        <begin position="111"/>
        <end position="242"/>
    </location>
</feature>
<comment type="subcellular location">
    <subcellularLocation>
        <location evidence="2">Secreted</location>
    </subcellularLocation>
</comment>
<keyword evidence="4" id="KW-0964">Secreted</keyword>
<dbReference type="GO" id="GO:0046872">
    <property type="term" value="F:metal ion binding"/>
    <property type="evidence" value="ECO:0007669"/>
    <property type="project" value="UniProtKB-KW"/>
</dbReference>
<evidence type="ECO:0000256" key="4">
    <source>
        <dbReference type="ARBA" id="ARBA00022525"/>
    </source>
</evidence>
<protein>
    <recommendedName>
        <fullName evidence="3">phospholipase A2</fullName>
        <ecNumber evidence="3">3.1.1.4</ecNumber>
    </recommendedName>
    <alternativeName>
        <fullName evidence="7">Phosphatidylcholine 2-acylhydrolase</fullName>
    </alternativeName>
</protein>
<dbReference type="PANTHER" id="PTHR12253">
    <property type="entry name" value="RH14732P"/>
    <property type="match status" value="1"/>
</dbReference>
<dbReference type="AlphaFoldDB" id="A0A6J0B5H9"/>
<keyword evidence="6" id="KW-0443">Lipid metabolism</keyword>
<dbReference type="InterPro" id="IPR033113">
    <property type="entry name" value="PLA2_histidine"/>
</dbReference>
<dbReference type="GO" id="GO:0006644">
    <property type="term" value="P:phospholipid metabolic process"/>
    <property type="evidence" value="ECO:0007669"/>
    <property type="project" value="InterPro"/>
</dbReference>
<keyword evidence="5" id="KW-0442">Lipid degradation</keyword>
<dbReference type="PROSITE" id="PS00118">
    <property type="entry name" value="PA2_HIS"/>
    <property type="match status" value="1"/>
</dbReference>
<comment type="cofactor">
    <cofactor evidence="1">
        <name>Ca(2+)</name>
        <dbReference type="ChEBI" id="CHEBI:29108"/>
    </cofactor>
</comment>
<dbReference type="CDD" id="cd04704">
    <property type="entry name" value="PLA2_bee_venom_like"/>
    <property type="match status" value="1"/>
</dbReference>
<evidence type="ECO:0000256" key="1">
    <source>
        <dbReference type="ARBA" id="ARBA00001913"/>
    </source>
</evidence>
<dbReference type="Pfam" id="PF05826">
    <property type="entry name" value="Phospholip_A2_2"/>
    <property type="match status" value="1"/>
</dbReference>
<accession>A0A6J0B5H9</accession>
<organism evidence="10">
    <name type="scientific">Neodiprion lecontei</name>
    <name type="common">Redheaded pine sawfly</name>
    <dbReference type="NCBI Taxonomy" id="441921"/>
    <lineage>
        <taxon>Eukaryota</taxon>
        <taxon>Metazoa</taxon>
        <taxon>Ecdysozoa</taxon>
        <taxon>Arthropoda</taxon>
        <taxon>Hexapoda</taxon>
        <taxon>Insecta</taxon>
        <taxon>Pterygota</taxon>
        <taxon>Neoptera</taxon>
        <taxon>Endopterygota</taxon>
        <taxon>Hymenoptera</taxon>
        <taxon>Tenthredinoidea</taxon>
        <taxon>Diprionidae</taxon>
        <taxon>Diprioninae</taxon>
        <taxon>Neodiprion</taxon>
    </lineage>
</organism>
<evidence type="ECO:0000313" key="10">
    <source>
        <dbReference type="RefSeq" id="XP_015510304.2"/>
    </source>
</evidence>
<evidence type="ECO:0000313" key="9">
    <source>
        <dbReference type="Proteomes" id="UP000829291"/>
    </source>
</evidence>
<dbReference type="GO" id="GO:0005576">
    <property type="term" value="C:extracellular region"/>
    <property type="evidence" value="ECO:0007669"/>
    <property type="project" value="UniProtKB-SubCell"/>
</dbReference>
<dbReference type="FunCoup" id="A0A6J0B5H9">
    <property type="interactions" value="62"/>
</dbReference>
<proteinExistence type="predicted"/>
<evidence type="ECO:0000256" key="5">
    <source>
        <dbReference type="ARBA" id="ARBA00022963"/>
    </source>
</evidence>
<evidence type="ECO:0000256" key="6">
    <source>
        <dbReference type="ARBA" id="ARBA00023098"/>
    </source>
</evidence>
<sequence length="270" mass="30660">MNKIINPRAFLSGRMARGAILALILVGLAKTKRVLAQQEYSATSSLVDEDYTDNAIDLVPTTTSSLEDFLLTISNPFRIFNRPEDQLDRNTERFFLGLPPGIREVFFAGRSITQNGFGQVMNQYRKRIQAIFPGTRWCGTGDVARSPNDIGIFSLTDTCCRTHDACPEYVLAGSSNRGLKNNGIFARSHCSCDEEFYQCLKNTHTLIAKKIGITYFDVLQPQCFKLEYPIKRCLRFTSFPGTKRCVLYEFDTSGNKTWQWFDNAHFLGHF</sequence>
<dbReference type="Gene3D" id="1.20.90.10">
    <property type="entry name" value="Phospholipase A2 domain"/>
    <property type="match status" value="1"/>
</dbReference>
<evidence type="ECO:0000256" key="2">
    <source>
        <dbReference type="ARBA" id="ARBA00004613"/>
    </source>
</evidence>
<dbReference type="SUPFAM" id="SSF48619">
    <property type="entry name" value="Phospholipase A2, PLA2"/>
    <property type="match status" value="1"/>
</dbReference>
<dbReference type="InParanoid" id="A0A6J0B5H9"/>
<gene>
    <name evidence="10" type="primary">LOC107217321</name>
</gene>
<dbReference type="GO" id="GO:0016042">
    <property type="term" value="P:lipid catabolic process"/>
    <property type="evidence" value="ECO:0007669"/>
    <property type="project" value="UniProtKB-KW"/>
</dbReference>